<dbReference type="SUPFAM" id="SSF81383">
    <property type="entry name" value="F-box domain"/>
    <property type="match status" value="1"/>
</dbReference>
<dbReference type="Gene3D" id="1.20.1280.50">
    <property type="match status" value="1"/>
</dbReference>
<protein>
    <recommendedName>
        <fullName evidence="2">F-box domain-containing protein</fullName>
    </recommendedName>
</protein>
<dbReference type="Pfam" id="PF00646">
    <property type="entry name" value="F-box"/>
    <property type="match status" value="1"/>
</dbReference>
<dbReference type="KEGG" id="aoce:111585512"/>
<evidence type="ECO:0000313" key="3">
    <source>
        <dbReference type="Ensembl" id="ENSAOCP00000026433.1"/>
    </source>
</evidence>
<feature type="region of interest" description="Disordered" evidence="1">
    <location>
        <begin position="180"/>
        <end position="227"/>
    </location>
</feature>
<dbReference type="GeneTree" id="ENSGT00390000001015"/>
<dbReference type="Ensembl" id="ENSAOCT00000017500.2">
    <property type="protein sequence ID" value="ENSAOCP00000026433.1"/>
    <property type="gene ID" value="ENSAOCG00000014684.2"/>
</dbReference>
<name>A0A3Q1CL01_AMPOC</name>
<dbReference type="Proteomes" id="UP001501940">
    <property type="component" value="Chromosome 10"/>
</dbReference>
<evidence type="ECO:0000256" key="1">
    <source>
        <dbReference type="SAM" id="MobiDB-lite"/>
    </source>
</evidence>
<feature type="region of interest" description="Disordered" evidence="1">
    <location>
        <begin position="275"/>
        <end position="297"/>
    </location>
</feature>
<organism evidence="3 4">
    <name type="scientific">Amphiprion ocellaris</name>
    <name type="common">Clown anemonefish</name>
    <dbReference type="NCBI Taxonomy" id="80972"/>
    <lineage>
        <taxon>Eukaryota</taxon>
        <taxon>Metazoa</taxon>
        <taxon>Chordata</taxon>
        <taxon>Craniata</taxon>
        <taxon>Vertebrata</taxon>
        <taxon>Euteleostomi</taxon>
        <taxon>Actinopterygii</taxon>
        <taxon>Neopterygii</taxon>
        <taxon>Teleostei</taxon>
        <taxon>Neoteleostei</taxon>
        <taxon>Acanthomorphata</taxon>
        <taxon>Ovalentaria</taxon>
        <taxon>Pomacentridae</taxon>
        <taxon>Amphiprion</taxon>
    </lineage>
</organism>
<evidence type="ECO:0000313" key="4">
    <source>
        <dbReference type="Proteomes" id="UP001501940"/>
    </source>
</evidence>
<reference evidence="3" key="2">
    <citation type="submission" date="2025-08" db="UniProtKB">
        <authorList>
            <consortium name="Ensembl"/>
        </authorList>
    </citation>
    <scope>IDENTIFICATION</scope>
</reference>
<reference evidence="3 4" key="1">
    <citation type="submission" date="2022-01" db="EMBL/GenBank/DDBJ databases">
        <title>A chromosome-scale genome assembly of the false clownfish, Amphiprion ocellaris.</title>
        <authorList>
            <person name="Ryu T."/>
        </authorList>
    </citation>
    <scope>NUCLEOTIDE SEQUENCE [LARGE SCALE GENOMIC DNA]</scope>
</reference>
<feature type="domain" description="F-box" evidence="2">
    <location>
        <begin position="91"/>
        <end position="137"/>
    </location>
</feature>
<sequence>MASLLTDPLFEISGRGPAPDKNFYHLSLTKSDVIWRWWKISARTVDRYSKPGELRETHQDFLDDSGLHSEVSMVFGHQILQYAKALCQGHYDYLEHLSDALLLRIMNYLELEDVGQLGRTSRKFKQLCGSEEFWEQAVRRRCNTVSADVASLALEVGWRRIFFTSKLQLQKLISRRRLKPEEQQEAQVSDPDTKAEESPDESSETSQASSSEEESHPGIPCDPSLGTDTATGFDTHSFCDVDLDLYSKTEAGLDSSEPVLDQILEDMKYCEVETLEQSSAQSKGMGDCTTEPDRTQS</sequence>
<dbReference type="OrthoDB" id="3219396at2759"/>
<reference evidence="3" key="3">
    <citation type="submission" date="2025-09" db="UniProtKB">
        <authorList>
            <consortium name="Ensembl"/>
        </authorList>
    </citation>
    <scope>IDENTIFICATION</scope>
</reference>
<accession>A0A3Q1CL01</accession>
<dbReference type="GeneID" id="111585512"/>
<evidence type="ECO:0000259" key="2">
    <source>
        <dbReference type="PROSITE" id="PS50181"/>
    </source>
</evidence>
<dbReference type="InterPro" id="IPR001810">
    <property type="entry name" value="F-box_dom"/>
</dbReference>
<dbReference type="OMA" id="CNSDELW"/>
<dbReference type="SMART" id="SM00256">
    <property type="entry name" value="FBOX"/>
    <property type="match status" value="1"/>
</dbReference>
<dbReference type="AlphaFoldDB" id="A0A3Q1CL01"/>
<dbReference type="RefSeq" id="XP_023150811.1">
    <property type="nucleotide sequence ID" value="XM_023295043.3"/>
</dbReference>
<dbReference type="PROSITE" id="PS50181">
    <property type="entry name" value="FBOX"/>
    <property type="match status" value="1"/>
</dbReference>
<dbReference type="InterPro" id="IPR036047">
    <property type="entry name" value="F-box-like_dom_sf"/>
</dbReference>
<dbReference type="CTD" id="751684"/>
<proteinExistence type="predicted"/>
<keyword evidence="4" id="KW-1185">Reference proteome</keyword>
<dbReference type="STRING" id="80972.ENSAOCP00000026433"/>